<name>A0A438GK96_VITVI</name>
<feature type="region of interest" description="Disordered" evidence="1">
    <location>
        <begin position="243"/>
        <end position="262"/>
    </location>
</feature>
<gene>
    <name evidence="2" type="ORF">CK203_050653</name>
</gene>
<feature type="region of interest" description="Disordered" evidence="1">
    <location>
        <begin position="329"/>
        <end position="357"/>
    </location>
</feature>
<dbReference type="Proteomes" id="UP000288805">
    <property type="component" value="Unassembled WGS sequence"/>
</dbReference>
<proteinExistence type="predicted"/>
<evidence type="ECO:0000256" key="1">
    <source>
        <dbReference type="SAM" id="MobiDB-lite"/>
    </source>
</evidence>
<dbReference type="AlphaFoldDB" id="A0A438GK96"/>
<evidence type="ECO:0000313" key="2">
    <source>
        <dbReference type="EMBL" id="RVW72633.1"/>
    </source>
</evidence>
<accession>A0A438GK96</accession>
<evidence type="ECO:0000313" key="3">
    <source>
        <dbReference type="Proteomes" id="UP000288805"/>
    </source>
</evidence>
<comment type="caution">
    <text evidence="2">The sequence shown here is derived from an EMBL/GenBank/DDBJ whole genome shotgun (WGS) entry which is preliminary data.</text>
</comment>
<dbReference type="EMBL" id="QGNW01000410">
    <property type="protein sequence ID" value="RVW72633.1"/>
    <property type="molecule type" value="Genomic_DNA"/>
</dbReference>
<sequence>MLLACREILLEHPLCFSSIGKIEIHALKVKRKGFFYHLSDSMFVRSAFDGLKELADGVDLQPDEPSKKLSVLDESSLPQIRPTSLQMRKFLVLMNLVLILRRNATCIVGRLNYLGDILNRRKMTTEFDDMQYNGSLEGALKTEPIPKKRQKIKNKHKDALSDHALKEDNAPPFHASGKDTSQQENVILENPVGNAGVKDYGVQKKHDPCEEIQVQGTHVECHDIKLKDTIDVQCNSSLGGIAQPKPAAKKKRKIVKNNESEGPVKENEALLCNFNKETSEAKIGSTENTLENEQKIINSNLEDIDMNEADASNMGRKSDVSELGAAYEVKRTKSSKKHHAVDGRDLSVKSLIASERT</sequence>
<reference evidence="2 3" key="1">
    <citation type="journal article" date="2018" name="PLoS Genet.">
        <title>Population sequencing reveals clonal diversity and ancestral inbreeding in the grapevine cultivar Chardonnay.</title>
        <authorList>
            <person name="Roach M.J."/>
            <person name="Johnson D.L."/>
            <person name="Bohlmann J."/>
            <person name="van Vuuren H.J."/>
            <person name="Jones S.J."/>
            <person name="Pretorius I.S."/>
            <person name="Schmidt S.A."/>
            <person name="Borneman A.R."/>
        </authorList>
    </citation>
    <scope>NUCLEOTIDE SEQUENCE [LARGE SCALE GENOMIC DNA]</scope>
    <source>
        <strain evidence="3">cv. Chardonnay</strain>
        <tissue evidence="2">Leaf</tissue>
    </source>
</reference>
<feature type="region of interest" description="Disordered" evidence="1">
    <location>
        <begin position="162"/>
        <end position="181"/>
    </location>
</feature>
<protein>
    <submittedName>
        <fullName evidence="2">Uncharacterized protein</fullName>
    </submittedName>
</protein>
<organism evidence="2 3">
    <name type="scientific">Vitis vinifera</name>
    <name type="common">Grape</name>
    <dbReference type="NCBI Taxonomy" id="29760"/>
    <lineage>
        <taxon>Eukaryota</taxon>
        <taxon>Viridiplantae</taxon>
        <taxon>Streptophyta</taxon>
        <taxon>Embryophyta</taxon>
        <taxon>Tracheophyta</taxon>
        <taxon>Spermatophyta</taxon>
        <taxon>Magnoliopsida</taxon>
        <taxon>eudicotyledons</taxon>
        <taxon>Gunneridae</taxon>
        <taxon>Pentapetalae</taxon>
        <taxon>rosids</taxon>
        <taxon>Vitales</taxon>
        <taxon>Vitaceae</taxon>
        <taxon>Viteae</taxon>
        <taxon>Vitis</taxon>
    </lineage>
</organism>